<evidence type="ECO:0000256" key="4">
    <source>
        <dbReference type="ARBA" id="ARBA00023277"/>
    </source>
</evidence>
<feature type="signal peptide" evidence="8">
    <location>
        <begin position="1"/>
        <end position="24"/>
    </location>
</feature>
<evidence type="ECO:0000259" key="10">
    <source>
        <dbReference type="Pfam" id="PF13004"/>
    </source>
</evidence>
<evidence type="ECO:0000256" key="7">
    <source>
        <dbReference type="RuleBase" id="RU361153"/>
    </source>
</evidence>
<dbReference type="Gene3D" id="3.20.20.80">
    <property type="entry name" value="Glycosidases"/>
    <property type="match status" value="1"/>
</dbReference>
<evidence type="ECO:0000256" key="8">
    <source>
        <dbReference type="SAM" id="SignalP"/>
    </source>
</evidence>
<evidence type="ECO:0000259" key="9">
    <source>
        <dbReference type="Pfam" id="PF00150"/>
    </source>
</evidence>
<dbReference type="OrthoDB" id="9800955at2"/>
<dbReference type="GO" id="GO:0008422">
    <property type="term" value="F:beta-glucosidase activity"/>
    <property type="evidence" value="ECO:0007669"/>
    <property type="project" value="TreeGrafter"/>
</dbReference>
<comment type="similarity">
    <text evidence="1 7">Belongs to the glycosyl hydrolase 5 (cellulase A) family.</text>
</comment>
<keyword evidence="6" id="KW-0624">Polysaccharide degradation</keyword>
<dbReference type="Pfam" id="PF19190">
    <property type="entry name" value="BACON_2"/>
    <property type="match status" value="1"/>
</dbReference>
<evidence type="ECO:0000256" key="2">
    <source>
        <dbReference type="ARBA" id="ARBA00022801"/>
    </source>
</evidence>
<dbReference type="PROSITE" id="PS51257">
    <property type="entry name" value="PROKAR_LIPOPROTEIN"/>
    <property type="match status" value="1"/>
</dbReference>
<feature type="chain" id="PRO_5024280764" description="Endoglucanase" evidence="8">
    <location>
        <begin position="25"/>
        <end position="583"/>
    </location>
</feature>
<protein>
    <recommendedName>
        <fullName evidence="14">Endoglucanase</fullName>
    </recommendedName>
</protein>
<feature type="domain" description="BACON" evidence="11">
    <location>
        <begin position="124"/>
        <end position="209"/>
    </location>
</feature>
<reference evidence="12 13" key="1">
    <citation type="submission" date="2019-10" db="EMBL/GenBank/DDBJ databases">
        <title>Prolixibacter strains distinguished by the presence of nitrate reductase genes were adept at nitrate-dependent anaerobic corrosion of metallic iron and carbon steel.</title>
        <authorList>
            <person name="Iino T."/>
            <person name="Shono N."/>
            <person name="Ito K."/>
            <person name="Nakamura R."/>
            <person name="Sueoka K."/>
            <person name="Harayama S."/>
            <person name="Ohkuma M."/>
        </authorList>
    </citation>
    <scope>NUCLEOTIDE SEQUENCE [LARGE SCALE GENOMIC DNA]</scope>
    <source>
        <strain evidence="12 13">JCM 13498</strain>
    </source>
</reference>
<keyword evidence="4" id="KW-0119">Carbohydrate metabolism</keyword>
<dbReference type="GO" id="GO:0005576">
    <property type="term" value="C:extracellular region"/>
    <property type="evidence" value="ECO:0007669"/>
    <property type="project" value="TreeGrafter"/>
</dbReference>
<evidence type="ECO:0000256" key="1">
    <source>
        <dbReference type="ARBA" id="ARBA00005641"/>
    </source>
</evidence>
<evidence type="ECO:0008006" key="14">
    <source>
        <dbReference type="Google" id="ProtNLM"/>
    </source>
</evidence>
<dbReference type="Pfam" id="PF13004">
    <property type="entry name" value="BACON"/>
    <property type="match status" value="1"/>
</dbReference>
<dbReference type="EMBL" id="BLAX01000001">
    <property type="protein sequence ID" value="GET31375.1"/>
    <property type="molecule type" value="Genomic_DNA"/>
</dbReference>
<dbReference type="GO" id="GO:0030245">
    <property type="term" value="P:cellulose catabolic process"/>
    <property type="evidence" value="ECO:0007669"/>
    <property type="project" value="UniProtKB-KW"/>
</dbReference>
<dbReference type="InterPro" id="IPR017853">
    <property type="entry name" value="GH"/>
</dbReference>
<evidence type="ECO:0000259" key="11">
    <source>
        <dbReference type="Pfam" id="PF19190"/>
    </source>
</evidence>
<dbReference type="CDD" id="cd14948">
    <property type="entry name" value="BACON"/>
    <property type="match status" value="2"/>
</dbReference>
<dbReference type="PANTHER" id="PTHR31297">
    <property type="entry name" value="GLUCAN ENDO-1,6-BETA-GLUCOSIDASE B"/>
    <property type="match status" value="1"/>
</dbReference>
<name>A0A5M4ATW7_9BACT</name>
<feature type="domain" description="BACON" evidence="10">
    <location>
        <begin position="59"/>
        <end position="116"/>
    </location>
</feature>
<evidence type="ECO:0000256" key="5">
    <source>
        <dbReference type="ARBA" id="ARBA00023295"/>
    </source>
</evidence>
<keyword evidence="13" id="KW-1185">Reference proteome</keyword>
<keyword evidence="8" id="KW-0732">Signal</keyword>
<evidence type="ECO:0000256" key="3">
    <source>
        <dbReference type="ARBA" id="ARBA00023001"/>
    </source>
</evidence>
<evidence type="ECO:0000313" key="12">
    <source>
        <dbReference type="EMBL" id="GET31375.1"/>
    </source>
</evidence>
<evidence type="ECO:0000313" key="13">
    <source>
        <dbReference type="Proteomes" id="UP000391834"/>
    </source>
</evidence>
<keyword evidence="5 7" id="KW-0326">Glycosidase</keyword>
<keyword evidence="3" id="KW-0136">Cellulose degradation</keyword>
<dbReference type="InterPro" id="IPR024361">
    <property type="entry name" value="BACON"/>
</dbReference>
<proteinExistence type="inferred from homology"/>
<feature type="domain" description="Glycoside hydrolase family 5" evidence="9">
    <location>
        <begin position="246"/>
        <end position="550"/>
    </location>
</feature>
<dbReference type="PANTHER" id="PTHR31297:SF41">
    <property type="entry name" value="ENDOGLUCANASE, PUTATIVE (AFU_ORTHOLOGUE AFUA_5G01830)-RELATED"/>
    <property type="match status" value="1"/>
</dbReference>
<dbReference type="InterPro" id="IPR050386">
    <property type="entry name" value="Glycosyl_hydrolase_5"/>
</dbReference>
<dbReference type="InterPro" id="IPR001547">
    <property type="entry name" value="Glyco_hydro_5"/>
</dbReference>
<accession>A0A5M4ATW7</accession>
<comment type="caution">
    <text evidence="12">The sequence shown here is derived from an EMBL/GenBank/DDBJ whole genome shotgun (WGS) entry which is preliminary data.</text>
</comment>
<organism evidence="12 13">
    <name type="scientific">Prolixibacter bellariivorans</name>
    <dbReference type="NCBI Taxonomy" id="314319"/>
    <lineage>
        <taxon>Bacteria</taxon>
        <taxon>Pseudomonadati</taxon>
        <taxon>Bacteroidota</taxon>
        <taxon>Bacteroidia</taxon>
        <taxon>Marinilabiliales</taxon>
        <taxon>Prolixibacteraceae</taxon>
        <taxon>Prolixibacter</taxon>
    </lineage>
</organism>
<dbReference type="GO" id="GO:0009986">
    <property type="term" value="C:cell surface"/>
    <property type="evidence" value="ECO:0007669"/>
    <property type="project" value="TreeGrafter"/>
</dbReference>
<keyword evidence="2 7" id="KW-0378">Hydrolase</keyword>
<dbReference type="Gene3D" id="2.60.40.10">
    <property type="entry name" value="Immunoglobulins"/>
    <property type="match status" value="2"/>
</dbReference>
<dbReference type="InterPro" id="IPR013783">
    <property type="entry name" value="Ig-like_fold"/>
</dbReference>
<dbReference type="AlphaFoldDB" id="A0A5M4ATW7"/>
<gene>
    <name evidence="12" type="ORF">PbJCM13498_02380</name>
</gene>
<dbReference type="Proteomes" id="UP000391834">
    <property type="component" value="Unassembled WGS sequence"/>
</dbReference>
<dbReference type="SUPFAM" id="SSF51445">
    <property type="entry name" value="(Trans)glycosidases"/>
    <property type="match status" value="1"/>
</dbReference>
<dbReference type="Pfam" id="PF00150">
    <property type="entry name" value="Cellulase"/>
    <property type="match status" value="1"/>
</dbReference>
<evidence type="ECO:0000256" key="6">
    <source>
        <dbReference type="ARBA" id="ARBA00023326"/>
    </source>
</evidence>
<sequence>MNFMMKTKLTGILMLSLLSLFACQKKDNPNTLSVSPSQISFSKTGSNTLMSLQTDADSWNISNPASDWLVISNTSGTDKNAQISLKVESQTLTVRTDTLTIMAGNANPVHVVVSQASSDYLYNLSTNENSFSLKRSGDSAILTVTTDAPEWAMSADADWLQLSKTAGGQGSTSVDLTAPENIGTDARTATLTLTAEHAPTVEITFTQKGEIYPNYNTSPQTPDETGMTSTAAELAAKINLGWNLGNSLEATGGETAWGNPKTTKALIDLVKQSGFNAIRIPCSWNQYANAATAEIQADWLQRVKEVVQYCIDDDMYVILNIHWDGGWLEKNCTQDKQEEVNAKQKAFWEQIATTMRDFDEHLLFASANEPAVDNATQMAVLESYHQSFINAVRSTGGKNSYRVLVIQGPSTDIEKTNKLMTTLPTDEVANRLMVEIHYYTPWNFCGMTEDADWGKMFYYWGNGYHSTTDTERNATWGEESTVDDFFGLMKQQFVDNGIPVVMGEFSAVRRSDLTGDALTLHLASRAYFLKYVTQKAKEDGILPFYWDNGSMDNNNCAIFNRNNDTVFDQQSLDALVQGANAAQ</sequence>